<proteinExistence type="predicted"/>
<feature type="region of interest" description="Disordered" evidence="1">
    <location>
        <begin position="31"/>
        <end position="58"/>
    </location>
</feature>
<dbReference type="Proteomes" id="UP000178912">
    <property type="component" value="Unassembled WGS sequence"/>
</dbReference>
<gene>
    <name evidence="2" type="ORF">RAG0_06560</name>
</gene>
<evidence type="ECO:0000256" key="1">
    <source>
        <dbReference type="SAM" id="MobiDB-lite"/>
    </source>
</evidence>
<dbReference type="EMBL" id="FJUX01000032">
    <property type="protein sequence ID" value="CZS97502.1"/>
    <property type="molecule type" value="Genomic_DNA"/>
</dbReference>
<keyword evidence="3" id="KW-1185">Reference proteome</keyword>
<reference evidence="3" key="1">
    <citation type="submission" date="2016-03" db="EMBL/GenBank/DDBJ databases">
        <authorList>
            <person name="Guldener U."/>
        </authorList>
    </citation>
    <scope>NUCLEOTIDE SEQUENCE [LARGE SCALE GENOMIC DNA]</scope>
    <source>
        <strain evidence="3">04CH-RAC-A.6.1</strain>
    </source>
</reference>
<name>A0A1E1KHN7_9HELO</name>
<accession>A0A1E1KHN7</accession>
<evidence type="ECO:0000313" key="2">
    <source>
        <dbReference type="EMBL" id="CZS97502.1"/>
    </source>
</evidence>
<organism evidence="2 3">
    <name type="scientific">Rhynchosporium agropyri</name>
    <dbReference type="NCBI Taxonomy" id="914238"/>
    <lineage>
        <taxon>Eukaryota</taxon>
        <taxon>Fungi</taxon>
        <taxon>Dikarya</taxon>
        <taxon>Ascomycota</taxon>
        <taxon>Pezizomycotina</taxon>
        <taxon>Leotiomycetes</taxon>
        <taxon>Helotiales</taxon>
        <taxon>Ploettnerulaceae</taxon>
        <taxon>Rhynchosporium</taxon>
    </lineage>
</organism>
<sequence>MSCPEQISFFRTHAVYPGTAGIPIRSARSTDVAEDGCLSPSQKYMPDSTYEFSNPKNQ</sequence>
<evidence type="ECO:0000313" key="3">
    <source>
        <dbReference type="Proteomes" id="UP000178912"/>
    </source>
</evidence>
<protein>
    <submittedName>
        <fullName evidence="2">Uncharacterized protein</fullName>
    </submittedName>
</protein>
<dbReference type="AlphaFoldDB" id="A0A1E1KHN7"/>